<dbReference type="EMBL" id="JABBWG010000026">
    <property type="protein sequence ID" value="KAG1812520.1"/>
    <property type="molecule type" value="Genomic_DNA"/>
</dbReference>
<name>A0A9P7E693_9AGAM</name>
<evidence type="ECO:0000313" key="1">
    <source>
        <dbReference type="EMBL" id="KAG1812520.1"/>
    </source>
</evidence>
<dbReference type="Proteomes" id="UP000807769">
    <property type="component" value="Unassembled WGS sequence"/>
</dbReference>
<dbReference type="GeneID" id="64630273"/>
<accession>A0A9P7E693</accession>
<dbReference type="RefSeq" id="XP_041190665.1">
    <property type="nucleotide sequence ID" value="XM_041336256.1"/>
</dbReference>
<organism evidence="1 2">
    <name type="scientific">Suillus subaureus</name>
    <dbReference type="NCBI Taxonomy" id="48587"/>
    <lineage>
        <taxon>Eukaryota</taxon>
        <taxon>Fungi</taxon>
        <taxon>Dikarya</taxon>
        <taxon>Basidiomycota</taxon>
        <taxon>Agaricomycotina</taxon>
        <taxon>Agaricomycetes</taxon>
        <taxon>Agaricomycetidae</taxon>
        <taxon>Boletales</taxon>
        <taxon>Suillineae</taxon>
        <taxon>Suillaceae</taxon>
        <taxon>Suillus</taxon>
    </lineage>
</organism>
<proteinExistence type="predicted"/>
<keyword evidence="2" id="KW-1185">Reference proteome</keyword>
<reference evidence="1" key="1">
    <citation type="journal article" date="2020" name="New Phytol.">
        <title>Comparative genomics reveals dynamic genome evolution in host specialist ectomycorrhizal fungi.</title>
        <authorList>
            <person name="Lofgren L.A."/>
            <person name="Nguyen N.H."/>
            <person name="Vilgalys R."/>
            <person name="Ruytinx J."/>
            <person name="Liao H.L."/>
            <person name="Branco S."/>
            <person name="Kuo A."/>
            <person name="LaButti K."/>
            <person name="Lipzen A."/>
            <person name="Andreopoulos W."/>
            <person name="Pangilinan J."/>
            <person name="Riley R."/>
            <person name="Hundley H."/>
            <person name="Na H."/>
            <person name="Barry K."/>
            <person name="Grigoriev I.V."/>
            <person name="Stajich J.E."/>
            <person name="Kennedy P.G."/>
        </authorList>
    </citation>
    <scope>NUCLEOTIDE SEQUENCE</scope>
    <source>
        <strain evidence="1">MN1</strain>
    </source>
</reference>
<sequence>MKQTDNPPQTHLFHRLSTPSATLVSPSILKPPTPLASVALCPPHCSLPQSSGYHATVRMG</sequence>
<dbReference type="AlphaFoldDB" id="A0A9P7E693"/>
<gene>
    <name evidence="1" type="ORF">BJ212DRAFT_1370270</name>
</gene>
<evidence type="ECO:0000313" key="2">
    <source>
        <dbReference type="Proteomes" id="UP000807769"/>
    </source>
</evidence>
<comment type="caution">
    <text evidence="1">The sequence shown here is derived from an EMBL/GenBank/DDBJ whole genome shotgun (WGS) entry which is preliminary data.</text>
</comment>
<protein>
    <submittedName>
        <fullName evidence="1">Uncharacterized protein</fullName>
    </submittedName>
</protein>